<name>A0A5C1AEU5_9BACT</name>
<evidence type="ECO:0000313" key="1">
    <source>
        <dbReference type="EMBL" id="QEL17831.1"/>
    </source>
</evidence>
<dbReference type="KEGG" id="lrs:PX52LOC_04842"/>
<dbReference type="RefSeq" id="WP_149112393.1">
    <property type="nucleotide sequence ID" value="NZ_CP042425.1"/>
</dbReference>
<evidence type="ECO:0000313" key="2">
    <source>
        <dbReference type="Proteomes" id="UP000324974"/>
    </source>
</evidence>
<organism evidence="1 2">
    <name type="scientific">Limnoglobus roseus</name>
    <dbReference type="NCBI Taxonomy" id="2598579"/>
    <lineage>
        <taxon>Bacteria</taxon>
        <taxon>Pseudomonadati</taxon>
        <taxon>Planctomycetota</taxon>
        <taxon>Planctomycetia</taxon>
        <taxon>Gemmatales</taxon>
        <taxon>Gemmataceae</taxon>
        <taxon>Limnoglobus</taxon>
    </lineage>
</organism>
<dbReference type="AlphaFoldDB" id="A0A5C1AEU5"/>
<accession>A0A5C1AEU5</accession>
<dbReference type="EMBL" id="CP042425">
    <property type="protein sequence ID" value="QEL17831.1"/>
    <property type="molecule type" value="Genomic_DNA"/>
</dbReference>
<reference evidence="2" key="1">
    <citation type="submission" date="2019-08" db="EMBL/GenBank/DDBJ databases">
        <title>Limnoglobus roseus gen. nov., sp. nov., a novel freshwater planctomycete with a giant genome from the family Gemmataceae.</title>
        <authorList>
            <person name="Kulichevskaya I.S."/>
            <person name="Naumoff D.G."/>
            <person name="Miroshnikov K."/>
            <person name="Ivanova A."/>
            <person name="Philippov D.A."/>
            <person name="Hakobyan A."/>
            <person name="Rijpstra I.C."/>
            <person name="Sinninghe Damste J.S."/>
            <person name="Liesack W."/>
            <person name="Dedysh S.N."/>
        </authorList>
    </citation>
    <scope>NUCLEOTIDE SEQUENCE [LARGE SCALE GENOMIC DNA]</scope>
    <source>
        <strain evidence="2">PX52</strain>
    </source>
</reference>
<dbReference type="Proteomes" id="UP000324974">
    <property type="component" value="Chromosome"/>
</dbReference>
<proteinExistence type="predicted"/>
<dbReference type="InterPro" id="IPR046032">
    <property type="entry name" value="DUF5990"/>
</dbReference>
<gene>
    <name evidence="1" type="ORF">PX52LOC_04842</name>
</gene>
<sequence length="154" mass="16593">MKEEGKAPREEAEVRLRVVLVAPPAGVDFGVQQGKGSDYTTIQTQRSSGGDLTFEFTVTAKDTRDDGLPNFLGPLAQGPVTGRFIYLDIGKCAGQSDSAWERRIKVPLGGITWEMIERASTKLVLEARLPGTGKDGGPSCATVKPADGWKVCRR</sequence>
<dbReference type="OrthoDB" id="8796340at2"/>
<keyword evidence="2" id="KW-1185">Reference proteome</keyword>
<protein>
    <submittedName>
        <fullName evidence="1">Uncharacterized protein</fullName>
    </submittedName>
</protein>
<dbReference type="Pfam" id="PF19452">
    <property type="entry name" value="DUF5990"/>
    <property type="match status" value="1"/>
</dbReference>